<comment type="caution">
    <text evidence="1">The sequence shown here is derived from an EMBL/GenBank/DDBJ whole genome shotgun (WGS) entry which is preliminary data.</text>
</comment>
<evidence type="ECO:0000313" key="1">
    <source>
        <dbReference type="EMBL" id="PQP15579.1"/>
    </source>
</evidence>
<reference evidence="1 2" key="1">
    <citation type="submission" date="2018-02" db="EMBL/GenBank/DDBJ databases">
        <title>Draft genome sequencing of Burkholderia cepacia Y14-15.</title>
        <authorList>
            <person name="Zheng B.-X."/>
        </authorList>
    </citation>
    <scope>NUCLEOTIDE SEQUENCE [LARGE SCALE GENOMIC DNA]</scope>
    <source>
        <strain evidence="1 2">Y14-15</strain>
    </source>
</reference>
<sequence length="191" mass="21061">MAERAQQLMDVHFPGMNPAFLWHRKKNDGFISIPRTLPIAMQAVDMLSKGQPAGHTLFCLWARSPDHPVVTIENPATFASEAGFTGERAVDTWRRRMKMLEELWFIRTKAGPSGDFHYVLLTNPNAVMEYLRSTGRVQDGVYGRFIDRAAEIGAHPEILAAREAMAAQAAAQAAAQPQQSVASMPASPETA</sequence>
<dbReference type="EMBL" id="PUIQ01000030">
    <property type="protein sequence ID" value="PQP15579.1"/>
    <property type="molecule type" value="Genomic_DNA"/>
</dbReference>
<organism evidence="1 2">
    <name type="scientific">Burkholderia cepacia</name>
    <name type="common">Pseudomonas cepacia</name>
    <dbReference type="NCBI Taxonomy" id="292"/>
    <lineage>
        <taxon>Bacteria</taxon>
        <taxon>Pseudomonadati</taxon>
        <taxon>Pseudomonadota</taxon>
        <taxon>Betaproteobacteria</taxon>
        <taxon>Burkholderiales</taxon>
        <taxon>Burkholderiaceae</taxon>
        <taxon>Burkholderia</taxon>
        <taxon>Burkholderia cepacia complex</taxon>
    </lineage>
</organism>
<evidence type="ECO:0000313" key="2">
    <source>
        <dbReference type="Proteomes" id="UP000238206"/>
    </source>
</evidence>
<name>A0A2S8ILM5_BURCE</name>
<accession>A0A2S8ILM5</accession>
<dbReference type="AlphaFoldDB" id="A0A2S8ILM5"/>
<protein>
    <submittedName>
        <fullName evidence="1">Uncharacterized protein</fullName>
    </submittedName>
</protein>
<proteinExistence type="predicted"/>
<gene>
    <name evidence="1" type="ORF">C5615_22945</name>
</gene>
<dbReference type="Proteomes" id="UP000238206">
    <property type="component" value="Unassembled WGS sequence"/>
</dbReference>